<dbReference type="CDD" id="cd18012">
    <property type="entry name" value="DEXQc_arch_SWI2_SNF2"/>
    <property type="match status" value="1"/>
</dbReference>
<gene>
    <name evidence="6" type="ORF">MNBD_ALPHA12-2119</name>
</gene>
<dbReference type="PANTHER" id="PTHR10799">
    <property type="entry name" value="SNF2/RAD54 HELICASE FAMILY"/>
    <property type="match status" value="1"/>
</dbReference>
<dbReference type="InterPro" id="IPR049730">
    <property type="entry name" value="SNF2/RAD54-like_C"/>
</dbReference>
<dbReference type="GO" id="GO:0008270">
    <property type="term" value="F:zinc ion binding"/>
    <property type="evidence" value="ECO:0007669"/>
    <property type="project" value="InterPro"/>
</dbReference>
<dbReference type="InterPro" id="IPR001650">
    <property type="entry name" value="Helicase_C-like"/>
</dbReference>
<keyword evidence="6" id="KW-0067">ATP-binding</keyword>
<dbReference type="InterPro" id="IPR000330">
    <property type="entry name" value="SNF2_N"/>
</dbReference>
<dbReference type="Gene3D" id="3.40.50.10810">
    <property type="entry name" value="Tandem AAA-ATPase domain"/>
    <property type="match status" value="1"/>
</dbReference>
<dbReference type="AlphaFoldDB" id="A0A3B0TUL4"/>
<evidence type="ECO:0000313" key="6">
    <source>
        <dbReference type="EMBL" id="VAW19893.1"/>
    </source>
</evidence>
<organism evidence="6">
    <name type="scientific">hydrothermal vent metagenome</name>
    <dbReference type="NCBI Taxonomy" id="652676"/>
    <lineage>
        <taxon>unclassified sequences</taxon>
        <taxon>metagenomes</taxon>
        <taxon>ecological metagenomes</taxon>
    </lineage>
</organism>
<dbReference type="GO" id="GO:0004386">
    <property type="term" value="F:helicase activity"/>
    <property type="evidence" value="ECO:0007669"/>
    <property type="project" value="UniProtKB-KW"/>
</dbReference>
<keyword evidence="6" id="KW-0547">Nucleotide-binding</keyword>
<accession>A0A3B0TUL4</accession>
<evidence type="ECO:0000259" key="5">
    <source>
        <dbReference type="PROSITE" id="PS51194"/>
    </source>
</evidence>
<dbReference type="PROSITE" id="PS51192">
    <property type="entry name" value="HELICASE_ATP_BIND_1"/>
    <property type="match status" value="1"/>
</dbReference>
<dbReference type="Pfam" id="PF00176">
    <property type="entry name" value="SNF2-rel_dom"/>
    <property type="match status" value="1"/>
</dbReference>
<evidence type="ECO:0000256" key="1">
    <source>
        <dbReference type="ARBA" id="ARBA00022801"/>
    </source>
</evidence>
<dbReference type="SMART" id="SM00487">
    <property type="entry name" value="DEXDc"/>
    <property type="match status" value="1"/>
</dbReference>
<dbReference type="InterPro" id="IPR007527">
    <property type="entry name" value="Znf_SWIM"/>
</dbReference>
<dbReference type="EMBL" id="UOEO01000124">
    <property type="protein sequence ID" value="VAW19893.1"/>
    <property type="molecule type" value="Genomic_DNA"/>
</dbReference>
<dbReference type="PROSITE" id="PS50966">
    <property type="entry name" value="ZF_SWIM"/>
    <property type="match status" value="1"/>
</dbReference>
<dbReference type="CDD" id="cd18793">
    <property type="entry name" value="SF2_C_SNF"/>
    <property type="match status" value="1"/>
</dbReference>
<dbReference type="InterPro" id="IPR027417">
    <property type="entry name" value="P-loop_NTPase"/>
</dbReference>
<name>A0A3B0TUL4_9ZZZZ</name>
<sequence>MSFNLKADIERLIGKTYAGRGAAYAKDGRVIKISGAQGKKRLSARVRGSGRSIYSQTIVLKWSDYGRLVNIEGDCSCPIEYNCKHVAAVLFVAEPLLRNGNAPLRPANLVPPVSKPARQKLSGPLQLWLETRPKPQESGNGNEYPPRVLDRIYYVLNRDHANLVVQPHKVRLKKDGTVGKNASRYDFANVNSPTPPKFVRPIDFRIRRYLSLAEWSAGFHLGTNLPEGEEGRKTLELLLQTGRARWRDVSGIALVAGAERKGRFVWRQDKSGTQTLEVKTSKDKSVIALPVDPLWYLDPESGECGLLFTDQPPERAFWLAAAPPVNARETERFVQALGQLKELDQLKQPDQPKEADQLKEAGPPKMAALPLPRQIAQVRLTDILPTPILRLHAVTVQKFNSDEWRYYPRPALSPKEIVPALSCVFDYNGARVCPNDKGKTIEAFDGDRIEVIVRHTSHEARHLVDLENIANVHGFEDSDLLADDVQVERFQDKWNRLSGSEARQNKDLEPCFDSVKTGLALDGKTEPDFLLFPFDLDGIGPQQALEFLRFGVRKLRDLGWRIEIGKDWPCPMHEGDHRIFAGVKEDGNGWFSLALNIEVAGQEIDLLAVVLRFLNQMPPEVLEPDFDLVAYLADQTFYLRLADGRYLSLPAAPLAPALKAFLALHGQMHPGEAVVVADIAEALAGSDIAFTGGEKLLELGRRLRALASPNAAPLLPVGFMGELRPYQKTGLGWLTALAQTGFGGVLADDMGLGKTVQALAFLAGQKETAPAERPNLLIVPTSLVGTWQSEAARFTPDLRVLVLHGLERKTLFDRIADHDLVITTYPLLHRDADILFAQNYDTVILDEAQMVKNPASRAAKLIRNIKARQRLALSGTPMENNLEELWSLYDWLIPGLLGNRKAFQQNFRKPIEKKGDRAAQVHLSRRIAPFLLRRTKEQVALDLPPKTVIAETITLSGAQRELYETIRIAMDQRVRLALEQKGLAGSRITVLDALLKLRQVCCDPALVKLPAARAVTASAKRARLLEMLDELMSEGRRVLVFSQFVEMLRLIEKDIKSRGYDYAWLSGETKNRGQLVERFQGGDVPIFLISLKAGGLGLTLTAADTVILYDPWWNPAVERQAMDRTHRIGQDRPVFVHRLITRGTVETRIEAIQKRKQQLADALFDPAKSGPAVLSEDEILSLFQPIA</sequence>
<reference evidence="6" key="1">
    <citation type="submission" date="2018-06" db="EMBL/GenBank/DDBJ databases">
        <authorList>
            <person name="Zhirakovskaya E."/>
        </authorList>
    </citation>
    <scope>NUCLEOTIDE SEQUENCE</scope>
</reference>
<keyword evidence="1" id="KW-0378">Hydrolase</keyword>
<dbReference type="Gene3D" id="3.40.50.300">
    <property type="entry name" value="P-loop containing nucleotide triphosphate hydrolases"/>
    <property type="match status" value="1"/>
</dbReference>
<dbReference type="SMART" id="SM00490">
    <property type="entry name" value="HELICc"/>
    <property type="match status" value="1"/>
</dbReference>
<evidence type="ECO:0000256" key="2">
    <source>
        <dbReference type="SAM" id="MobiDB-lite"/>
    </source>
</evidence>
<feature type="domain" description="SWIM-type" evidence="3">
    <location>
        <begin position="67"/>
        <end position="94"/>
    </location>
</feature>
<feature type="domain" description="Helicase C-terminal" evidence="5">
    <location>
        <begin position="1023"/>
        <end position="1175"/>
    </location>
</feature>
<dbReference type="SUPFAM" id="SSF52540">
    <property type="entry name" value="P-loop containing nucleoside triphosphate hydrolases"/>
    <property type="match status" value="2"/>
</dbReference>
<feature type="compositionally biased region" description="Basic and acidic residues" evidence="2">
    <location>
        <begin position="345"/>
        <end position="359"/>
    </location>
</feature>
<feature type="domain" description="Helicase ATP-binding" evidence="4">
    <location>
        <begin position="735"/>
        <end position="895"/>
    </location>
</feature>
<dbReference type="GO" id="GO:0016787">
    <property type="term" value="F:hydrolase activity"/>
    <property type="evidence" value="ECO:0007669"/>
    <property type="project" value="UniProtKB-KW"/>
</dbReference>
<proteinExistence type="predicted"/>
<evidence type="ECO:0000259" key="4">
    <source>
        <dbReference type="PROSITE" id="PS51192"/>
    </source>
</evidence>
<evidence type="ECO:0000259" key="3">
    <source>
        <dbReference type="PROSITE" id="PS50966"/>
    </source>
</evidence>
<dbReference type="InterPro" id="IPR038718">
    <property type="entry name" value="SNF2-like_sf"/>
</dbReference>
<dbReference type="PROSITE" id="PS51194">
    <property type="entry name" value="HELICASE_CTER"/>
    <property type="match status" value="1"/>
</dbReference>
<dbReference type="Pfam" id="PF00271">
    <property type="entry name" value="Helicase_C"/>
    <property type="match status" value="1"/>
</dbReference>
<dbReference type="Pfam" id="PF04434">
    <property type="entry name" value="SWIM"/>
    <property type="match status" value="1"/>
</dbReference>
<dbReference type="InterPro" id="IPR014001">
    <property type="entry name" value="Helicase_ATP-bd"/>
</dbReference>
<protein>
    <submittedName>
        <fullName evidence="6">COG0553: Superfamily II DNA/RNA helicases, SNF2 family</fullName>
    </submittedName>
</protein>
<keyword evidence="6" id="KW-0347">Helicase</keyword>
<feature type="region of interest" description="Disordered" evidence="2">
    <location>
        <begin position="345"/>
        <end position="365"/>
    </location>
</feature>
<dbReference type="GO" id="GO:0005524">
    <property type="term" value="F:ATP binding"/>
    <property type="evidence" value="ECO:0007669"/>
    <property type="project" value="InterPro"/>
</dbReference>